<evidence type="ECO:0000313" key="3">
    <source>
        <dbReference type="Proteomes" id="UP000663570"/>
    </source>
</evidence>
<feature type="domain" description="Polymerase beta nucleotidyltransferase" evidence="1">
    <location>
        <begin position="13"/>
        <end position="58"/>
    </location>
</feature>
<organism evidence="2 3">
    <name type="scientific">Niveibacterium microcysteis</name>
    <dbReference type="NCBI Taxonomy" id="2811415"/>
    <lineage>
        <taxon>Bacteria</taxon>
        <taxon>Pseudomonadati</taxon>
        <taxon>Pseudomonadota</taxon>
        <taxon>Betaproteobacteria</taxon>
        <taxon>Rhodocyclales</taxon>
        <taxon>Rhodocyclaceae</taxon>
        <taxon>Niveibacterium</taxon>
    </lineage>
</organism>
<dbReference type="RefSeq" id="WP_206254366.1">
    <property type="nucleotide sequence ID" value="NZ_CP071060.1"/>
</dbReference>
<dbReference type="InterPro" id="IPR043519">
    <property type="entry name" value="NT_sf"/>
</dbReference>
<name>A0ABX7M4R5_9RHOO</name>
<dbReference type="Proteomes" id="UP000663570">
    <property type="component" value="Chromosome"/>
</dbReference>
<dbReference type="Gene3D" id="3.30.460.10">
    <property type="entry name" value="Beta Polymerase, domain 2"/>
    <property type="match status" value="1"/>
</dbReference>
<dbReference type="InterPro" id="IPR041633">
    <property type="entry name" value="Polbeta"/>
</dbReference>
<accession>A0ABX7M4R5</accession>
<sequence length="263" mass="29716">MEYLPHHAATIDKVIAHFAPLPEVEAILLAGSIAHGFARPQSDVDIMVVVDSAHYAERVARSELTLYDPTLSTYEGGYVDGKFVDQAFIRDVAARGSDAARYAFKDAQILHSRVEGLPALLAAAARFPAELASARRDRFLAQFEAWHWYAHEALAQRNPYLCALANSKLALFGARLILNEQQRLFPFHKWLRRELECCADIPDDLLERFDALFTSPGKPAVDAFYATIKAFRDWPQAAQPWPMQFMQDSELNWRHGFTPVDDL</sequence>
<proteinExistence type="predicted"/>
<dbReference type="CDD" id="cd05403">
    <property type="entry name" value="NT_KNTase_like"/>
    <property type="match status" value="1"/>
</dbReference>
<dbReference type="SUPFAM" id="SSF81301">
    <property type="entry name" value="Nucleotidyltransferase"/>
    <property type="match status" value="1"/>
</dbReference>
<dbReference type="Pfam" id="PF18765">
    <property type="entry name" value="Polbeta"/>
    <property type="match status" value="1"/>
</dbReference>
<dbReference type="EMBL" id="CP071060">
    <property type="protein sequence ID" value="QSI76745.1"/>
    <property type="molecule type" value="Genomic_DNA"/>
</dbReference>
<reference evidence="2 3" key="1">
    <citation type="submission" date="2021-02" db="EMBL/GenBank/DDBJ databases">
        <title>Niveibacterium changnyeongensis HC41.</title>
        <authorList>
            <person name="Kang M."/>
        </authorList>
    </citation>
    <scope>NUCLEOTIDE SEQUENCE [LARGE SCALE GENOMIC DNA]</scope>
    <source>
        <strain evidence="2 3">HC41</strain>
    </source>
</reference>
<gene>
    <name evidence="2" type="ORF">JY500_20165</name>
</gene>
<protein>
    <submittedName>
        <fullName evidence="2">Nucleotidyltransferase domain-containing protein</fullName>
    </submittedName>
</protein>
<evidence type="ECO:0000259" key="1">
    <source>
        <dbReference type="Pfam" id="PF18765"/>
    </source>
</evidence>
<keyword evidence="3" id="KW-1185">Reference proteome</keyword>
<evidence type="ECO:0000313" key="2">
    <source>
        <dbReference type="EMBL" id="QSI76745.1"/>
    </source>
</evidence>